<dbReference type="EMBL" id="JAXOVC010000005">
    <property type="protein sequence ID" value="KAK4500944.1"/>
    <property type="molecule type" value="Genomic_DNA"/>
</dbReference>
<proteinExistence type="predicted"/>
<dbReference type="Proteomes" id="UP001305779">
    <property type="component" value="Unassembled WGS sequence"/>
</dbReference>
<feature type="region of interest" description="Disordered" evidence="2">
    <location>
        <begin position="70"/>
        <end position="91"/>
    </location>
</feature>
<comment type="caution">
    <text evidence="3">The sequence shown here is derived from an EMBL/GenBank/DDBJ whole genome shotgun (WGS) entry which is preliminary data.</text>
</comment>
<evidence type="ECO:0000256" key="2">
    <source>
        <dbReference type="SAM" id="MobiDB-lite"/>
    </source>
</evidence>
<feature type="compositionally biased region" description="Polar residues" evidence="2">
    <location>
        <begin position="70"/>
        <end position="81"/>
    </location>
</feature>
<evidence type="ECO:0000313" key="3">
    <source>
        <dbReference type="EMBL" id="KAK4500944.1"/>
    </source>
</evidence>
<gene>
    <name evidence="3" type="ORF">PRZ48_006750</name>
</gene>
<keyword evidence="4" id="KW-1185">Reference proteome</keyword>
<organism evidence="3 4">
    <name type="scientific">Zasmidium cellare</name>
    <name type="common">Wine cellar mold</name>
    <name type="synonym">Racodium cellare</name>
    <dbReference type="NCBI Taxonomy" id="395010"/>
    <lineage>
        <taxon>Eukaryota</taxon>
        <taxon>Fungi</taxon>
        <taxon>Dikarya</taxon>
        <taxon>Ascomycota</taxon>
        <taxon>Pezizomycotina</taxon>
        <taxon>Dothideomycetes</taxon>
        <taxon>Dothideomycetidae</taxon>
        <taxon>Mycosphaerellales</taxon>
        <taxon>Mycosphaerellaceae</taxon>
        <taxon>Zasmidium</taxon>
    </lineage>
</organism>
<name>A0ABR0EHF5_ZASCE</name>
<evidence type="ECO:0000313" key="4">
    <source>
        <dbReference type="Proteomes" id="UP001305779"/>
    </source>
</evidence>
<protein>
    <submittedName>
        <fullName evidence="3">Uncharacterized protein</fullName>
    </submittedName>
</protein>
<reference evidence="3 4" key="1">
    <citation type="journal article" date="2023" name="G3 (Bethesda)">
        <title>A chromosome-level genome assembly of Zasmidium syzygii isolated from banana leaves.</title>
        <authorList>
            <person name="van Westerhoven A.C."/>
            <person name="Mehrabi R."/>
            <person name="Talebi R."/>
            <person name="Steentjes M.B.F."/>
            <person name="Corcolon B."/>
            <person name="Chong P.A."/>
            <person name="Kema G.H.J."/>
            <person name="Seidl M.F."/>
        </authorList>
    </citation>
    <scope>NUCLEOTIDE SEQUENCE [LARGE SCALE GENOMIC DNA]</scope>
    <source>
        <strain evidence="3 4">P124</strain>
    </source>
</reference>
<feature type="coiled-coil region" evidence="1">
    <location>
        <begin position="485"/>
        <end position="537"/>
    </location>
</feature>
<evidence type="ECO:0000256" key="1">
    <source>
        <dbReference type="SAM" id="Coils"/>
    </source>
</evidence>
<accession>A0ABR0EHF5</accession>
<keyword evidence="1" id="KW-0175">Coiled coil</keyword>
<sequence>MVRRRMPSGQIVCCDEFHPDEKLITCRGQHHADPTLTHKCCATIPDQGEEFLCDICLREIYVAKPFTQSSQEINDDSSQGTQGEGYGPIIDSRINERKNNRMEYLITRPNAQLETWIPEKEVPEARLREFEEGIIPVSQAARTQQPASQYEREAFLQPLDLGDESQAIDQAAGNPFWKYLKLGYWALALATHEEAAKHSALKGLPGIDIYRIECVSLLASIPHRALLAILGSGLTKQKLTDEELRADLQESRNRSVKQPNCYHLELCDPQGNGPTIAEMRKFCSIARRYAWPETPEDGELAIQIDQVKYTLTEKEKRQRRQTNARRYLSSGPQDNTRKNLRIFLENLELELDKLSGEDDNARVPFLLNDIGYTDDGIRRIEKDHTQHKSSNDLMNLWEAISVAFYKEKKYRMRGDVIHLCCKKGQAPYSEILFSILTQSYISTGKGFNGAPAGISQNSLGSYDSLKEWTRWKDIQLSSTPYYENMRNEAQRVVDYKNNLAAADDRLAEEELQLALESEQAQKELLAWEERLVDSMEKLLRD</sequence>
<feature type="region of interest" description="Disordered" evidence="2">
    <location>
        <begin position="313"/>
        <end position="333"/>
    </location>
</feature>